<gene>
    <name evidence="1" type="ORF">I7I51_07408</name>
</gene>
<dbReference type="VEuPathDB" id="FungiDB:I7I51_07408"/>
<sequence>MHISAPCDAQYGDTSSSFLLMETEFSAGPSIDPVYRDKDKDEERRLFRNRLGGFLCTQARPAVFNDLAASCDPTHKCADLGGSCVEDVFYIVASAHLATQIAAKKQNGKLRLKYRCYTIHLPGALVSHPCYLQPKPTPALDRRCADYSSNATSRNIIGLDPDRD</sequence>
<reference evidence="1" key="1">
    <citation type="submission" date="2021-01" db="EMBL/GenBank/DDBJ databases">
        <title>Chromosome-level genome assembly of a human fungal pathogen reveals clustering of transcriptionally co-regulated genes.</title>
        <authorList>
            <person name="Voorhies M."/>
            <person name="Cohen S."/>
            <person name="Shea T.P."/>
            <person name="Petrus S."/>
            <person name="Munoz J.F."/>
            <person name="Poplawski S."/>
            <person name="Goldman W.E."/>
            <person name="Michael T."/>
            <person name="Cuomo C.A."/>
            <person name="Sil A."/>
            <person name="Beyhan S."/>
        </authorList>
    </citation>
    <scope>NUCLEOTIDE SEQUENCE</scope>
    <source>
        <strain evidence="1">WU24</strain>
    </source>
</reference>
<name>A0A8A1LVP4_AJECA</name>
<evidence type="ECO:0000313" key="2">
    <source>
        <dbReference type="Proteomes" id="UP000663671"/>
    </source>
</evidence>
<protein>
    <submittedName>
        <fullName evidence="1">Uncharacterized protein</fullName>
    </submittedName>
</protein>
<dbReference type="AlphaFoldDB" id="A0A8A1LVP4"/>
<dbReference type="OrthoDB" id="10450426at2759"/>
<dbReference type="Proteomes" id="UP000663671">
    <property type="component" value="Chromosome 2"/>
</dbReference>
<organism evidence="1 2">
    <name type="scientific">Ajellomyces capsulatus</name>
    <name type="common">Darling's disease fungus</name>
    <name type="synonym">Histoplasma capsulatum</name>
    <dbReference type="NCBI Taxonomy" id="5037"/>
    <lineage>
        <taxon>Eukaryota</taxon>
        <taxon>Fungi</taxon>
        <taxon>Dikarya</taxon>
        <taxon>Ascomycota</taxon>
        <taxon>Pezizomycotina</taxon>
        <taxon>Eurotiomycetes</taxon>
        <taxon>Eurotiomycetidae</taxon>
        <taxon>Onygenales</taxon>
        <taxon>Ajellomycetaceae</taxon>
        <taxon>Histoplasma</taxon>
    </lineage>
</organism>
<accession>A0A8A1LVP4</accession>
<evidence type="ECO:0000313" key="1">
    <source>
        <dbReference type="EMBL" id="QSS57989.1"/>
    </source>
</evidence>
<proteinExistence type="predicted"/>
<dbReference type="EMBL" id="CP069109">
    <property type="protein sequence ID" value="QSS57989.1"/>
    <property type="molecule type" value="Genomic_DNA"/>
</dbReference>